<dbReference type="InterPro" id="IPR011356">
    <property type="entry name" value="Leucine_aapep/pepB"/>
</dbReference>
<feature type="domain" description="Cytosol aminopeptidase" evidence="9">
    <location>
        <begin position="339"/>
        <end position="346"/>
    </location>
</feature>
<dbReference type="Gene3D" id="3.40.220.10">
    <property type="entry name" value="Leucine Aminopeptidase, subunit E, domain 1"/>
    <property type="match status" value="1"/>
</dbReference>
<dbReference type="EMBL" id="FNJM01000006">
    <property type="protein sequence ID" value="SDP50844.1"/>
    <property type="molecule type" value="Genomic_DNA"/>
</dbReference>
<feature type="binding site" evidence="8">
    <location>
        <position position="343"/>
    </location>
    <ligand>
        <name>Mn(2+)</name>
        <dbReference type="ChEBI" id="CHEBI:29035"/>
        <label>2</label>
    </ligand>
</feature>
<evidence type="ECO:0000256" key="2">
    <source>
        <dbReference type="ARBA" id="ARBA00000967"/>
    </source>
</evidence>
<comment type="catalytic activity">
    <reaction evidence="1 8">
        <text>Release of an N-terminal amino acid, Xaa-|-Yaa-, in which Xaa is preferably Leu, but may be other amino acids including Pro although not Arg or Lys, and Yaa may be Pro. Amino acid amides and methyl esters are also readily hydrolyzed, but rates on arylamides are exceedingly low.</text>
        <dbReference type="EC" id="3.4.11.1"/>
    </reaction>
</comment>
<reference evidence="10 11" key="1">
    <citation type="submission" date="2016-10" db="EMBL/GenBank/DDBJ databases">
        <authorList>
            <person name="de Groot N.N."/>
        </authorList>
    </citation>
    <scope>NUCLEOTIDE SEQUENCE [LARGE SCALE GENOMIC DNA]</scope>
    <source>
        <strain evidence="10 11">DSM 12272</strain>
    </source>
</reference>
<keyword evidence="6 8" id="KW-0378">Hydrolase</keyword>
<comment type="subcellular location">
    <subcellularLocation>
        <location evidence="8">Cytoplasm</location>
    </subcellularLocation>
</comment>
<gene>
    <name evidence="8" type="primary">pepA</name>
    <name evidence="10" type="ORF">SAMN04488529_106154</name>
</gene>
<feature type="binding site" evidence="8">
    <location>
        <position position="282"/>
    </location>
    <ligand>
        <name>Mn(2+)</name>
        <dbReference type="ChEBI" id="CHEBI:29035"/>
        <label>2</label>
    </ligand>
</feature>
<dbReference type="Pfam" id="PF00883">
    <property type="entry name" value="Peptidase_M17"/>
    <property type="match status" value="1"/>
</dbReference>
<comment type="catalytic activity">
    <reaction evidence="2 8">
        <text>Release of an N-terminal amino acid, preferentially leucine, but not glutamic or aspartic acids.</text>
        <dbReference type="EC" id="3.4.11.10"/>
    </reaction>
</comment>
<dbReference type="NCBIfam" id="NF002073">
    <property type="entry name" value="PRK00913.1-2"/>
    <property type="match status" value="1"/>
</dbReference>
<dbReference type="CDD" id="cd00433">
    <property type="entry name" value="Peptidase_M17"/>
    <property type="match status" value="1"/>
</dbReference>
<dbReference type="RefSeq" id="WP_089969963.1">
    <property type="nucleotide sequence ID" value="NZ_FNJM01000006.1"/>
</dbReference>
<dbReference type="SUPFAM" id="SSF53187">
    <property type="entry name" value="Zn-dependent exopeptidases"/>
    <property type="match status" value="1"/>
</dbReference>
<dbReference type="PANTHER" id="PTHR11963:SF23">
    <property type="entry name" value="CYTOSOL AMINOPEPTIDASE"/>
    <property type="match status" value="1"/>
</dbReference>
<evidence type="ECO:0000256" key="5">
    <source>
        <dbReference type="ARBA" id="ARBA00022670"/>
    </source>
</evidence>
<evidence type="ECO:0000256" key="7">
    <source>
        <dbReference type="ARBA" id="ARBA00049972"/>
    </source>
</evidence>
<dbReference type="Gene3D" id="3.40.630.10">
    <property type="entry name" value="Zn peptidases"/>
    <property type="match status" value="1"/>
</dbReference>
<comment type="similarity">
    <text evidence="3 8">Belongs to the peptidase M17 family.</text>
</comment>
<dbReference type="NCBIfam" id="NF002074">
    <property type="entry name" value="PRK00913.1-4"/>
    <property type="match status" value="1"/>
</dbReference>
<feature type="binding site" evidence="8">
    <location>
        <position position="259"/>
    </location>
    <ligand>
        <name>Mn(2+)</name>
        <dbReference type="ChEBI" id="CHEBI:29035"/>
        <label>2</label>
    </ligand>
</feature>
<keyword evidence="11" id="KW-1185">Reference proteome</keyword>
<dbReference type="Proteomes" id="UP000198597">
    <property type="component" value="Unassembled WGS sequence"/>
</dbReference>
<sequence length="493" mass="53802">MKVGFKSMTCAEVDALVVNLVENKLTTPNEALNKSIKMLVDRELFAGKEGEVYTFTRENNETLQTVILVGLGKEENLSLEDFRKVAGNAIKKCIELKLNKVFLRIPEVKTLEASEIAKAMTYGAVLGNYTFDKYKTSKKEAKEIEVSIGAHGVNDETVEEMVKSIQEGREIAEGVIIARNLVNEPSNVLYPETLANEAIKISKESGFDIEVFGLDKIKELKMEAFYEVSKGSEKEPKLIVMRYFGNKDNKEDILGLVGKGLTYDSGGYSIKPTAGMDTMKSDMGGAAAVIGAMSIIAKRKLKINVVTVIASCENLISGNAYKPGEIIGSMAGKTIEVLNTDAEGRLTLADAVHYIIEKENAKEIIDVATLTGAALVALGETTTAVITNNSEFYKELKEVSDYTGEKVWELPAFDDYKKLIKSDIADLKNIGGKFAGTITAGLFIKEFVQDKPWLHLDIAGTSWSSSKSDYGIKGGTGAPVSTLYELAKKKQSK</sequence>
<dbReference type="InterPro" id="IPR023042">
    <property type="entry name" value="Peptidase_M17_leu_NH2_pept"/>
</dbReference>
<dbReference type="OrthoDB" id="9809354at2"/>
<dbReference type="HAMAP" id="MF_00181">
    <property type="entry name" value="Cytosol_peptidase_M17"/>
    <property type="match status" value="1"/>
</dbReference>
<keyword evidence="5 8" id="KW-0645">Protease</keyword>
<dbReference type="InterPro" id="IPR043472">
    <property type="entry name" value="Macro_dom-like"/>
</dbReference>
<dbReference type="AlphaFoldDB" id="A0A1H0TA08"/>
<dbReference type="STRING" id="94869.SAMN04488529_106154"/>
<dbReference type="EC" id="3.4.11.1" evidence="8"/>
<keyword evidence="8" id="KW-0963">Cytoplasm</keyword>
<evidence type="ECO:0000256" key="3">
    <source>
        <dbReference type="ARBA" id="ARBA00009528"/>
    </source>
</evidence>
<evidence type="ECO:0000259" key="9">
    <source>
        <dbReference type="PROSITE" id="PS00631"/>
    </source>
</evidence>
<evidence type="ECO:0000256" key="8">
    <source>
        <dbReference type="HAMAP-Rule" id="MF_00181"/>
    </source>
</evidence>
<dbReference type="PANTHER" id="PTHR11963">
    <property type="entry name" value="LEUCINE AMINOPEPTIDASE-RELATED"/>
    <property type="match status" value="1"/>
</dbReference>
<dbReference type="GO" id="GO:0006508">
    <property type="term" value="P:proteolysis"/>
    <property type="evidence" value="ECO:0007669"/>
    <property type="project" value="UniProtKB-KW"/>
</dbReference>
<comment type="cofactor">
    <cofactor evidence="8">
        <name>Mn(2+)</name>
        <dbReference type="ChEBI" id="CHEBI:29035"/>
    </cofactor>
    <text evidence="8">Binds 2 manganese ions per subunit.</text>
</comment>
<evidence type="ECO:0000256" key="4">
    <source>
        <dbReference type="ARBA" id="ARBA00022438"/>
    </source>
</evidence>
<keyword evidence="4 8" id="KW-0031">Aminopeptidase</keyword>
<evidence type="ECO:0000313" key="10">
    <source>
        <dbReference type="EMBL" id="SDP50844.1"/>
    </source>
</evidence>
<keyword evidence="8" id="KW-0464">Manganese</keyword>
<feature type="binding site" evidence="8">
    <location>
        <position position="264"/>
    </location>
    <ligand>
        <name>Mn(2+)</name>
        <dbReference type="ChEBI" id="CHEBI:29035"/>
        <label>1</label>
    </ligand>
</feature>
<dbReference type="EC" id="3.4.11.10" evidence="8"/>
<keyword evidence="8" id="KW-0479">Metal-binding</keyword>
<dbReference type="NCBIfam" id="NF002083">
    <property type="entry name" value="PRK00913.3-5"/>
    <property type="match status" value="1"/>
</dbReference>
<name>A0A1H0TA08_9CLOT</name>
<proteinExistence type="inferred from homology"/>
<evidence type="ECO:0000256" key="6">
    <source>
        <dbReference type="ARBA" id="ARBA00022801"/>
    </source>
</evidence>
<dbReference type="SUPFAM" id="SSF52949">
    <property type="entry name" value="Macro domain-like"/>
    <property type="match status" value="1"/>
</dbReference>
<evidence type="ECO:0000256" key="1">
    <source>
        <dbReference type="ARBA" id="ARBA00000135"/>
    </source>
</evidence>
<feature type="active site" evidence="8">
    <location>
        <position position="345"/>
    </location>
</feature>
<feature type="binding site" evidence="8">
    <location>
        <position position="264"/>
    </location>
    <ligand>
        <name>Mn(2+)</name>
        <dbReference type="ChEBI" id="CHEBI:29035"/>
        <label>2</label>
    </ligand>
</feature>
<dbReference type="Pfam" id="PF02789">
    <property type="entry name" value="Peptidase_M17_N"/>
    <property type="match status" value="1"/>
</dbReference>
<organism evidence="10 11">
    <name type="scientific">Clostridium gasigenes</name>
    <dbReference type="NCBI Taxonomy" id="94869"/>
    <lineage>
        <taxon>Bacteria</taxon>
        <taxon>Bacillati</taxon>
        <taxon>Bacillota</taxon>
        <taxon>Clostridia</taxon>
        <taxon>Eubacteriales</taxon>
        <taxon>Clostridiaceae</taxon>
        <taxon>Clostridium</taxon>
    </lineage>
</organism>
<protein>
    <recommendedName>
        <fullName evidence="8">Probable cytosol aminopeptidase</fullName>
        <ecNumber evidence="8">3.4.11.1</ecNumber>
    </recommendedName>
    <alternativeName>
        <fullName evidence="8">Leucine aminopeptidase</fullName>
        <shortName evidence="8">LAP</shortName>
        <ecNumber evidence="8">3.4.11.10</ecNumber>
    </alternativeName>
    <alternativeName>
        <fullName evidence="8">Leucyl aminopeptidase</fullName>
    </alternativeName>
</protein>
<dbReference type="NCBIfam" id="NF002077">
    <property type="entry name" value="PRK00913.2-4"/>
    <property type="match status" value="1"/>
</dbReference>
<dbReference type="InterPro" id="IPR000819">
    <property type="entry name" value="Peptidase_M17_C"/>
</dbReference>
<dbReference type="PRINTS" id="PR00481">
    <property type="entry name" value="LAMNOPPTDASE"/>
</dbReference>
<dbReference type="GO" id="GO:0030145">
    <property type="term" value="F:manganese ion binding"/>
    <property type="evidence" value="ECO:0007669"/>
    <property type="project" value="UniProtKB-UniRule"/>
</dbReference>
<dbReference type="InterPro" id="IPR008283">
    <property type="entry name" value="Peptidase_M17_N"/>
</dbReference>
<feature type="binding site" evidence="8">
    <location>
        <position position="341"/>
    </location>
    <ligand>
        <name>Mn(2+)</name>
        <dbReference type="ChEBI" id="CHEBI:29035"/>
        <label>1</label>
    </ligand>
</feature>
<comment type="function">
    <text evidence="7 8">Presumably involved in the processing and regular turnover of intracellular proteins. Catalyzes the removal of unsubstituted N-terminal amino acids from various peptides.</text>
</comment>
<evidence type="ECO:0000313" key="11">
    <source>
        <dbReference type="Proteomes" id="UP000198597"/>
    </source>
</evidence>
<feature type="active site" evidence="8">
    <location>
        <position position="271"/>
    </location>
</feature>
<dbReference type="GO" id="GO:0005737">
    <property type="term" value="C:cytoplasm"/>
    <property type="evidence" value="ECO:0007669"/>
    <property type="project" value="UniProtKB-SubCell"/>
</dbReference>
<dbReference type="PROSITE" id="PS00631">
    <property type="entry name" value="CYTOSOL_AP"/>
    <property type="match status" value="1"/>
</dbReference>
<accession>A0A1H0TA08</accession>
<feature type="binding site" evidence="8">
    <location>
        <position position="343"/>
    </location>
    <ligand>
        <name>Mn(2+)</name>
        <dbReference type="ChEBI" id="CHEBI:29035"/>
        <label>1</label>
    </ligand>
</feature>
<dbReference type="GO" id="GO:0070006">
    <property type="term" value="F:metalloaminopeptidase activity"/>
    <property type="evidence" value="ECO:0007669"/>
    <property type="project" value="InterPro"/>
</dbReference>